<dbReference type="Pfam" id="PF07561">
    <property type="entry name" value="DUF1540"/>
    <property type="match status" value="1"/>
</dbReference>
<keyword evidence="3" id="KW-1185">Reference proteome</keyword>
<dbReference type="RefSeq" id="WP_169279917.1">
    <property type="nucleotide sequence ID" value="NZ_CP051680.1"/>
</dbReference>
<dbReference type="InterPro" id="IPR011437">
    <property type="entry name" value="DUF1540"/>
</dbReference>
<proteinExistence type="predicted"/>
<reference evidence="2 3" key="1">
    <citation type="submission" date="2020-04" db="EMBL/GenBank/DDBJ databases">
        <title>Genome sequencing of novel species.</title>
        <authorList>
            <person name="Heo J."/>
            <person name="Kim S.-J."/>
            <person name="Kim J.-S."/>
            <person name="Hong S.-B."/>
            <person name="Kwon S.-W."/>
        </authorList>
    </citation>
    <scope>NUCLEOTIDE SEQUENCE [LARGE SCALE GENOMIC DNA]</scope>
    <source>
        <strain evidence="2 3">MFER-1</strain>
    </source>
</reference>
<protein>
    <submittedName>
        <fullName evidence="2">DUF1540 domain-containing protein</fullName>
    </submittedName>
</protein>
<dbReference type="KEGG" id="cheb:HH215_10860"/>
<sequence length="70" mass="7840">MPNGVACSVSNCSYWGQGNRCGAKEITIEVDSHANHRWHEEFSDEFFTHEDTAPTSSVTCCLTFKPNTEK</sequence>
<name>A0A7Z2VID4_9BACL</name>
<dbReference type="EMBL" id="CP051680">
    <property type="protein sequence ID" value="QJD83627.1"/>
    <property type="molecule type" value="Genomic_DNA"/>
</dbReference>
<accession>A0A7Z2VID4</accession>
<evidence type="ECO:0000313" key="3">
    <source>
        <dbReference type="Proteomes" id="UP000502248"/>
    </source>
</evidence>
<evidence type="ECO:0000259" key="1">
    <source>
        <dbReference type="Pfam" id="PF07561"/>
    </source>
</evidence>
<organism evidence="2 3">
    <name type="scientific">Cohnella herbarum</name>
    <dbReference type="NCBI Taxonomy" id="2728023"/>
    <lineage>
        <taxon>Bacteria</taxon>
        <taxon>Bacillati</taxon>
        <taxon>Bacillota</taxon>
        <taxon>Bacilli</taxon>
        <taxon>Bacillales</taxon>
        <taxon>Paenibacillaceae</taxon>
        <taxon>Cohnella</taxon>
    </lineage>
</organism>
<feature type="domain" description="DUF1540" evidence="1">
    <location>
        <begin position="5"/>
        <end position="64"/>
    </location>
</feature>
<dbReference type="AlphaFoldDB" id="A0A7Z2VID4"/>
<gene>
    <name evidence="2" type="ORF">HH215_10860</name>
</gene>
<dbReference type="Proteomes" id="UP000502248">
    <property type="component" value="Chromosome"/>
</dbReference>
<evidence type="ECO:0000313" key="2">
    <source>
        <dbReference type="EMBL" id="QJD83627.1"/>
    </source>
</evidence>